<dbReference type="PANTHER" id="PTHR45835">
    <property type="entry name" value="YALI0A06105P"/>
    <property type="match status" value="1"/>
</dbReference>
<evidence type="ECO:0000259" key="1">
    <source>
        <dbReference type="PROSITE" id="PS50994"/>
    </source>
</evidence>
<dbReference type="Proteomes" id="UP000265520">
    <property type="component" value="Unassembled WGS sequence"/>
</dbReference>
<evidence type="ECO:0000313" key="2">
    <source>
        <dbReference type="EMBL" id="MCI16270.1"/>
    </source>
</evidence>
<comment type="caution">
    <text evidence="2">The sequence shown here is derived from an EMBL/GenBank/DDBJ whole genome shotgun (WGS) entry which is preliminary data.</text>
</comment>
<dbReference type="Gene3D" id="3.30.420.10">
    <property type="entry name" value="Ribonuclease H-like superfamily/Ribonuclease H"/>
    <property type="match status" value="1"/>
</dbReference>
<name>A0A392PXV3_9FABA</name>
<dbReference type="SUPFAM" id="SSF53098">
    <property type="entry name" value="Ribonuclease H-like"/>
    <property type="match status" value="1"/>
</dbReference>
<accession>A0A392PXV3</accession>
<dbReference type="EMBL" id="LXQA010100089">
    <property type="protein sequence ID" value="MCI16270.1"/>
    <property type="molecule type" value="Genomic_DNA"/>
</dbReference>
<dbReference type="AlphaFoldDB" id="A0A392PXV3"/>
<protein>
    <submittedName>
        <fullName evidence="2">Retrotransposon protein</fullName>
    </submittedName>
</protein>
<dbReference type="Gene3D" id="1.10.340.70">
    <property type="match status" value="1"/>
</dbReference>
<dbReference type="GO" id="GO:0003676">
    <property type="term" value="F:nucleic acid binding"/>
    <property type="evidence" value="ECO:0007669"/>
    <property type="project" value="InterPro"/>
</dbReference>
<dbReference type="InterPro" id="IPR001584">
    <property type="entry name" value="Integrase_cat-core"/>
</dbReference>
<dbReference type="InterPro" id="IPR041588">
    <property type="entry name" value="Integrase_H2C2"/>
</dbReference>
<evidence type="ECO:0000313" key="3">
    <source>
        <dbReference type="Proteomes" id="UP000265520"/>
    </source>
</evidence>
<feature type="domain" description="Integrase catalytic" evidence="1">
    <location>
        <begin position="120"/>
        <end position="204"/>
    </location>
</feature>
<feature type="non-terminal residue" evidence="2">
    <location>
        <position position="204"/>
    </location>
</feature>
<dbReference type="InterPro" id="IPR012337">
    <property type="entry name" value="RNaseH-like_sf"/>
</dbReference>
<keyword evidence="3" id="KW-1185">Reference proteome</keyword>
<dbReference type="GO" id="GO:0015074">
    <property type="term" value="P:DNA integration"/>
    <property type="evidence" value="ECO:0007669"/>
    <property type="project" value="InterPro"/>
</dbReference>
<sequence length="204" mass="23658">MLKLTNPFLEEIKERQKTDNKLMEKLVLINEGKEIDFKVDESGVMRYRGRVCVSNVPELKTMIMEEGHRSGLSIHLVVTKMYQDLKKLFWWPGMKRQIFEFVYACLVCQKSKIEHQKPSGLLQPLFIPEWKWDIIAMDFVGGLPKTAKGNEVIWVVVDRLTKSAYFIAIKTGTLVPKFAEIYVEQIVKLHGIPSSIVSDRDPRF</sequence>
<proteinExistence type="predicted"/>
<reference evidence="2 3" key="1">
    <citation type="journal article" date="2018" name="Front. Plant Sci.">
        <title>Red Clover (Trifolium pratense) and Zigzag Clover (T. medium) - A Picture of Genomic Similarities and Differences.</title>
        <authorList>
            <person name="Dluhosova J."/>
            <person name="Istvanek J."/>
            <person name="Nedelnik J."/>
            <person name="Repkova J."/>
        </authorList>
    </citation>
    <scope>NUCLEOTIDE SEQUENCE [LARGE SCALE GENOMIC DNA]</scope>
    <source>
        <strain evidence="3">cv. 10/8</strain>
        <tissue evidence="2">Leaf</tissue>
    </source>
</reference>
<dbReference type="Pfam" id="PF17921">
    <property type="entry name" value="Integrase_H2C2"/>
    <property type="match status" value="1"/>
</dbReference>
<dbReference type="PROSITE" id="PS50994">
    <property type="entry name" value="INTEGRASE"/>
    <property type="match status" value="1"/>
</dbReference>
<dbReference type="PANTHER" id="PTHR45835:SF99">
    <property type="entry name" value="CHROMO DOMAIN-CONTAINING PROTEIN-RELATED"/>
    <property type="match status" value="1"/>
</dbReference>
<dbReference type="InterPro" id="IPR036397">
    <property type="entry name" value="RNaseH_sf"/>
</dbReference>
<organism evidence="2 3">
    <name type="scientific">Trifolium medium</name>
    <dbReference type="NCBI Taxonomy" id="97028"/>
    <lineage>
        <taxon>Eukaryota</taxon>
        <taxon>Viridiplantae</taxon>
        <taxon>Streptophyta</taxon>
        <taxon>Embryophyta</taxon>
        <taxon>Tracheophyta</taxon>
        <taxon>Spermatophyta</taxon>
        <taxon>Magnoliopsida</taxon>
        <taxon>eudicotyledons</taxon>
        <taxon>Gunneridae</taxon>
        <taxon>Pentapetalae</taxon>
        <taxon>rosids</taxon>
        <taxon>fabids</taxon>
        <taxon>Fabales</taxon>
        <taxon>Fabaceae</taxon>
        <taxon>Papilionoideae</taxon>
        <taxon>50 kb inversion clade</taxon>
        <taxon>NPAAA clade</taxon>
        <taxon>Hologalegina</taxon>
        <taxon>IRL clade</taxon>
        <taxon>Trifolieae</taxon>
        <taxon>Trifolium</taxon>
    </lineage>
</organism>